<evidence type="ECO:0000313" key="8">
    <source>
        <dbReference type="EMBL" id="AOY81592.1"/>
    </source>
</evidence>
<sequence length="211" mass="25251">MIISHKYQFIFIKTTKTAGTSIEIALSKFCGSEDIITPIYPEEEMRTQLGYRGAQNYQADGFYNHIHAAEIKKLIGDKIWNSYYKFCFERNPWDRFVSYYYWRYQLEPRPTIAEFVESEFKPLFYLKRMGFKLYTIEGEVAVDRVCLYENLNEELEQLRIRLGLPETLQLPRAKSSTRKDQRSYREILDENTQKQIREKFSKEISMFGYAL</sequence>
<gene>
    <name evidence="8" type="ORF">BJP36_18390</name>
</gene>
<dbReference type="PANTHER" id="PTHR12137:SF54">
    <property type="entry name" value="CARBOHYDRATE SULFOTRANSFERASE"/>
    <property type="match status" value="1"/>
</dbReference>
<dbReference type="GO" id="GO:0016051">
    <property type="term" value="P:carbohydrate biosynthetic process"/>
    <property type="evidence" value="ECO:0007669"/>
    <property type="project" value="InterPro"/>
</dbReference>
<protein>
    <submittedName>
        <fullName evidence="8">Sulfotransferase family 2 domain-containing protein</fullName>
    </submittedName>
</protein>
<keyword evidence="6" id="KW-0472">Membrane</keyword>
<keyword evidence="7" id="KW-0325">Glycoprotein</keyword>
<dbReference type="InterPro" id="IPR005331">
    <property type="entry name" value="Sulfotransferase"/>
</dbReference>
<reference evidence="9" key="1">
    <citation type="submission" date="2016-10" db="EMBL/GenBank/DDBJ databases">
        <title>Comparative genomics uncovers the prolific and rare metabolic potential of the cyanobacterial genus Moorea.</title>
        <authorList>
            <person name="Leao T."/>
            <person name="Castelao G."/>
            <person name="Korobeynikov A."/>
            <person name="Monroe E.A."/>
            <person name="Podell S."/>
            <person name="Glukhov E."/>
            <person name="Allen E."/>
            <person name="Gerwick W.H."/>
            <person name="Gerwick L."/>
        </authorList>
    </citation>
    <scope>NUCLEOTIDE SEQUENCE [LARGE SCALE GENOMIC DNA]</scope>
    <source>
        <strain evidence="9">JHB</strain>
    </source>
</reference>
<evidence type="ECO:0000256" key="2">
    <source>
        <dbReference type="ARBA" id="ARBA00022679"/>
    </source>
</evidence>
<dbReference type="Pfam" id="PF03567">
    <property type="entry name" value="Sulfotransfer_2"/>
    <property type="match status" value="1"/>
</dbReference>
<evidence type="ECO:0000256" key="7">
    <source>
        <dbReference type="ARBA" id="ARBA00023180"/>
    </source>
</evidence>
<dbReference type="AlphaFoldDB" id="A0A1D9G1T8"/>
<evidence type="ECO:0000256" key="1">
    <source>
        <dbReference type="ARBA" id="ARBA00004323"/>
    </source>
</evidence>
<evidence type="ECO:0000256" key="5">
    <source>
        <dbReference type="ARBA" id="ARBA00023034"/>
    </source>
</evidence>
<name>A0A1D9G1T8_MOOP1</name>
<evidence type="ECO:0000256" key="4">
    <source>
        <dbReference type="ARBA" id="ARBA00022989"/>
    </source>
</evidence>
<dbReference type="PANTHER" id="PTHR12137">
    <property type="entry name" value="CARBOHYDRATE SULFOTRANSFERASE"/>
    <property type="match status" value="1"/>
</dbReference>
<comment type="subcellular location">
    <subcellularLocation>
        <location evidence="1">Golgi apparatus membrane</location>
        <topology evidence="1">Single-pass type II membrane protein</topology>
    </subcellularLocation>
</comment>
<keyword evidence="5" id="KW-0333">Golgi apparatus</keyword>
<accession>A0A1D9G1T8</accession>
<dbReference type="GO" id="GO:0008146">
    <property type="term" value="F:sulfotransferase activity"/>
    <property type="evidence" value="ECO:0007669"/>
    <property type="project" value="InterPro"/>
</dbReference>
<dbReference type="EMBL" id="CP017708">
    <property type="protein sequence ID" value="AOY81592.1"/>
    <property type="molecule type" value="Genomic_DNA"/>
</dbReference>
<keyword evidence="3" id="KW-0812">Transmembrane</keyword>
<evidence type="ECO:0000313" key="9">
    <source>
        <dbReference type="Proteomes" id="UP000176944"/>
    </source>
</evidence>
<dbReference type="InterPro" id="IPR018011">
    <property type="entry name" value="Carb_sulfotrans_8-10"/>
</dbReference>
<keyword evidence="4" id="KW-1133">Transmembrane helix</keyword>
<dbReference type="InterPro" id="IPR027417">
    <property type="entry name" value="P-loop_NTPase"/>
</dbReference>
<organism evidence="8 9">
    <name type="scientific">Moorena producens (strain JHB)</name>
    <dbReference type="NCBI Taxonomy" id="1454205"/>
    <lineage>
        <taxon>Bacteria</taxon>
        <taxon>Bacillati</taxon>
        <taxon>Cyanobacteriota</taxon>
        <taxon>Cyanophyceae</taxon>
        <taxon>Coleofasciculales</taxon>
        <taxon>Coleofasciculaceae</taxon>
        <taxon>Moorena</taxon>
    </lineage>
</organism>
<proteinExistence type="predicted"/>
<evidence type="ECO:0000256" key="3">
    <source>
        <dbReference type="ARBA" id="ARBA00022692"/>
    </source>
</evidence>
<keyword evidence="2" id="KW-0808">Transferase</keyword>
<dbReference type="GO" id="GO:0016020">
    <property type="term" value="C:membrane"/>
    <property type="evidence" value="ECO:0007669"/>
    <property type="project" value="InterPro"/>
</dbReference>
<dbReference type="Gene3D" id="3.40.50.300">
    <property type="entry name" value="P-loop containing nucleotide triphosphate hydrolases"/>
    <property type="match status" value="1"/>
</dbReference>
<evidence type="ECO:0000256" key="6">
    <source>
        <dbReference type="ARBA" id="ARBA00023136"/>
    </source>
</evidence>
<dbReference type="SUPFAM" id="SSF52540">
    <property type="entry name" value="P-loop containing nucleoside triphosphate hydrolases"/>
    <property type="match status" value="1"/>
</dbReference>
<dbReference type="Proteomes" id="UP000176944">
    <property type="component" value="Chromosome"/>
</dbReference>